<dbReference type="PANTHER" id="PTHR31672:SF13">
    <property type="entry name" value="F-BOX PROTEIN CPR30-LIKE"/>
    <property type="match status" value="1"/>
</dbReference>
<dbReference type="PANTHER" id="PTHR31672">
    <property type="entry name" value="BNACNNG10540D PROTEIN"/>
    <property type="match status" value="1"/>
</dbReference>
<proteinExistence type="predicted"/>
<dbReference type="Pfam" id="PF07734">
    <property type="entry name" value="FBA_1"/>
    <property type="match status" value="1"/>
</dbReference>
<sequence length="240" mass="27494">MDDPSWQLDLVGSCDGLVCLVVCGGFLLYNPTTKESRNLHNSNLVIGLERFHRFGYIFASDDYKIVQPNGTKNFQMATFSLKSNAWRMIQVQQECHLANYQGVYWKGALHWLGVDQSRNKRETMIMIMSFDLAEEKFHQVLSFPKVGGDIIFEGLGIHGQICSSTTAPIMTFVEAWITNEYERGGLWTKLFNVSTEGIPGCIYWPIPITYTRSGKFVFQIDLYRIIIFNPEGNIYMVYPI</sequence>
<evidence type="ECO:0000259" key="1">
    <source>
        <dbReference type="Pfam" id="PF07734"/>
    </source>
</evidence>
<dbReference type="Proteomes" id="UP001634007">
    <property type="component" value="Unassembled WGS sequence"/>
</dbReference>
<evidence type="ECO:0000313" key="3">
    <source>
        <dbReference type="Proteomes" id="UP001634007"/>
    </source>
</evidence>
<protein>
    <recommendedName>
        <fullName evidence="1">F-box associated beta-propeller type 1 domain-containing protein</fullName>
    </recommendedName>
</protein>
<dbReference type="InterPro" id="IPR050796">
    <property type="entry name" value="SCF_F-box_component"/>
</dbReference>
<name>A0ABD3JGV3_EUCGL</name>
<feature type="domain" description="F-box associated beta-propeller type 1" evidence="1">
    <location>
        <begin position="7"/>
        <end position="194"/>
    </location>
</feature>
<gene>
    <name evidence="2" type="ORF">ACJRO7_031543</name>
</gene>
<reference evidence="2 3" key="1">
    <citation type="submission" date="2024-11" db="EMBL/GenBank/DDBJ databases">
        <title>Chromosome-level genome assembly of Eucalyptus globulus Labill. provides insights into its genome evolution.</title>
        <authorList>
            <person name="Li X."/>
        </authorList>
    </citation>
    <scope>NUCLEOTIDE SEQUENCE [LARGE SCALE GENOMIC DNA]</scope>
    <source>
        <strain evidence="2">CL2024</strain>
        <tissue evidence="2">Fresh tender leaves</tissue>
    </source>
</reference>
<organism evidence="2 3">
    <name type="scientific">Eucalyptus globulus</name>
    <name type="common">Tasmanian blue gum</name>
    <dbReference type="NCBI Taxonomy" id="34317"/>
    <lineage>
        <taxon>Eukaryota</taxon>
        <taxon>Viridiplantae</taxon>
        <taxon>Streptophyta</taxon>
        <taxon>Embryophyta</taxon>
        <taxon>Tracheophyta</taxon>
        <taxon>Spermatophyta</taxon>
        <taxon>Magnoliopsida</taxon>
        <taxon>eudicotyledons</taxon>
        <taxon>Gunneridae</taxon>
        <taxon>Pentapetalae</taxon>
        <taxon>rosids</taxon>
        <taxon>malvids</taxon>
        <taxon>Myrtales</taxon>
        <taxon>Myrtaceae</taxon>
        <taxon>Myrtoideae</taxon>
        <taxon>Eucalypteae</taxon>
        <taxon>Eucalyptus</taxon>
    </lineage>
</organism>
<evidence type="ECO:0000313" key="2">
    <source>
        <dbReference type="EMBL" id="KAL3726650.1"/>
    </source>
</evidence>
<dbReference type="NCBIfam" id="TIGR01640">
    <property type="entry name" value="F_box_assoc_1"/>
    <property type="match status" value="1"/>
</dbReference>
<dbReference type="InterPro" id="IPR017451">
    <property type="entry name" value="F-box-assoc_interact_dom"/>
</dbReference>
<dbReference type="EMBL" id="JBJKBG010000008">
    <property type="protein sequence ID" value="KAL3726650.1"/>
    <property type="molecule type" value="Genomic_DNA"/>
</dbReference>
<accession>A0ABD3JGV3</accession>
<dbReference type="AlphaFoldDB" id="A0ABD3JGV3"/>
<comment type="caution">
    <text evidence="2">The sequence shown here is derived from an EMBL/GenBank/DDBJ whole genome shotgun (WGS) entry which is preliminary data.</text>
</comment>
<dbReference type="InterPro" id="IPR006527">
    <property type="entry name" value="F-box-assoc_dom_typ1"/>
</dbReference>
<keyword evidence="3" id="KW-1185">Reference proteome</keyword>